<reference evidence="1 2" key="1">
    <citation type="submission" date="2019-10" db="EMBL/GenBank/DDBJ databases">
        <authorList>
            <person name="Palmer J.M."/>
        </authorList>
    </citation>
    <scope>NUCLEOTIDE SEQUENCE [LARGE SCALE GENOMIC DNA]</scope>
    <source>
        <strain evidence="1 2">TWF694</strain>
    </source>
</reference>
<sequence>MDASDLIPFRVDSGITEMLQDMDEEDLRGFAEIYAELTDDTNVELYIYSCVKIFEKSNTLKYLDLAIERTDTWITVGCGDDREQTRRKKIFQLLTLRKSNITSTQREGLLGDQVIDVTTESPPQNRIPLIDNDEYYNESILLGKIYEKTKDIGKMAVAVEAAEYSLMGIPPGDPRLAPYKSNLGNRLCQKYEARGNIEDLNRAITLTNESLDATPLDDPMWQSRLNNLITWYKNRFSKTGDIKDFERAIELAGRALASPNSTKEDQLVISSTLSSLFQKRYEKFQFPKDLLKAVKYAKTALDGTPSDSPKRSLRLHNFKLRLPLNESAYQRTESWENMDELSALIEVAEIAVASDVISDAEKIYPMRRLAENLLSRFLQCGSIGDIDRAVDLGERVIIAAKVDTSSFLEYLDVLSIYLHFRFQRTQNMEDVKWGIDIMETAVMATENLSMR</sequence>
<dbReference type="Proteomes" id="UP001365542">
    <property type="component" value="Unassembled WGS sequence"/>
</dbReference>
<keyword evidence="2" id="KW-1185">Reference proteome</keyword>
<organism evidence="1 2">
    <name type="scientific">Orbilia ellipsospora</name>
    <dbReference type="NCBI Taxonomy" id="2528407"/>
    <lineage>
        <taxon>Eukaryota</taxon>
        <taxon>Fungi</taxon>
        <taxon>Dikarya</taxon>
        <taxon>Ascomycota</taxon>
        <taxon>Pezizomycotina</taxon>
        <taxon>Orbiliomycetes</taxon>
        <taxon>Orbiliales</taxon>
        <taxon>Orbiliaceae</taxon>
        <taxon>Orbilia</taxon>
    </lineage>
</organism>
<dbReference type="Gene3D" id="1.10.150.90">
    <property type="entry name" value="Immunodeficiency lentiviruses, gag gene matrix protein p17"/>
    <property type="match status" value="1"/>
</dbReference>
<evidence type="ECO:0000313" key="1">
    <source>
        <dbReference type="EMBL" id="KAK6542266.1"/>
    </source>
</evidence>
<comment type="caution">
    <text evidence="1">The sequence shown here is derived from an EMBL/GenBank/DDBJ whole genome shotgun (WGS) entry which is preliminary data.</text>
</comment>
<dbReference type="InterPro" id="IPR012344">
    <property type="entry name" value="Matrix_HIV/RSV_N"/>
</dbReference>
<proteinExistence type="predicted"/>
<accession>A0AAV9XJZ0</accession>
<evidence type="ECO:0000313" key="2">
    <source>
        <dbReference type="Proteomes" id="UP001365542"/>
    </source>
</evidence>
<dbReference type="EMBL" id="JAVHJO010000002">
    <property type="protein sequence ID" value="KAK6542266.1"/>
    <property type="molecule type" value="Genomic_DNA"/>
</dbReference>
<dbReference type="AlphaFoldDB" id="A0AAV9XJZ0"/>
<protein>
    <submittedName>
        <fullName evidence="1">Uncharacterized protein</fullName>
    </submittedName>
</protein>
<gene>
    <name evidence="1" type="ORF">TWF694_006226</name>
</gene>
<name>A0AAV9XJZ0_9PEZI</name>